<proteinExistence type="predicted"/>
<feature type="transmembrane region" description="Helical" evidence="1">
    <location>
        <begin position="172"/>
        <end position="193"/>
    </location>
</feature>
<organism evidence="2 3">
    <name type="scientific">Streptomyces microflavus</name>
    <name type="common">Streptomyces lipmanii</name>
    <dbReference type="NCBI Taxonomy" id="1919"/>
    <lineage>
        <taxon>Bacteria</taxon>
        <taxon>Bacillati</taxon>
        <taxon>Actinomycetota</taxon>
        <taxon>Actinomycetes</taxon>
        <taxon>Kitasatosporales</taxon>
        <taxon>Streptomycetaceae</taxon>
        <taxon>Streptomyces</taxon>
    </lineage>
</organism>
<sequence>MEQRFSPKPHRLYLSLGAILCVAYVIGFIPLANFFPPPSPTWDSERLTAWIVEHRLGIQLACVLMILGATICGPWGAALAVWTRKTESRFPVLYATQLSSLGSGVCLIILVNIFWAAAAYRAGETSPEVTQALWDLGWFLFVFAVPPFIAWFVSFALGILWNPPEHQLFPRWSAYMTLALCLNWITDVVIIFFKGGQWTYVGFIGMWLIFGTFSVWVFIMSFLGYKAVARQEQICSQEAAEDARISDIAHPYKHV</sequence>
<dbReference type="EMBL" id="BLWD01000002">
    <property type="protein sequence ID" value="GFN09286.1"/>
    <property type="molecule type" value="Genomic_DNA"/>
</dbReference>
<comment type="caution">
    <text evidence="2">The sequence shown here is derived from an EMBL/GenBank/DDBJ whole genome shotgun (WGS) entry which is preliminary data.</text>
</comment>
<keyword evidence="1" id="KW-1133">Transmembrane helix</keyword>
<feature type="transmembrane region" description="Helical" evidence="1">
    <location>
        <begin position="12"/>
        <end position="36"/>
    </location>
</feature>
<feature type="transmembrane region" description="Helical" evidence="1">
    <location>
        <begin position="138"/>
        <end position="160"/>
    </location>
</feature>
<feature type="transmembrane region" description="Helical" evidence="1">
    <location>
        <begin position="199"/>
        <end position="223"/>
    </location>
</feature>
<accession>A0A7J0D3G3</accession>
<evidence type="ECO:0000313" key="2">
    <source>
        <dbReference type="EMBL" id="GFN09286.1"/>
    </source>
</evidence>
<gene>
    <name evidence="2" type="ORF">Smic_78420</name>
</gene>
<feature type="transmembrane region" description="Helical" evidence="1">
    <location>
        <begin position="94"/>
        <end position="118"/>
    </location>
</feature>
<evidence type="ECO:0000256" key="1">
    <source>
        <dbReference type="SAM" id="Phobius"/>
    </source>
</evidence>
<dbReference type="Proteomes" id="UP000498740">
    <property type="component" value="Unassembled WGS sequence"/>
</dbReference>
<dbReference type="RefSeq" id="WP_032760331.1">
    <property type="nucleotide sequence ID" value="NZ_CP109210.1"/>
</dbReference>
<name>A0A7J0D3G3_STRMI</name>
<protein>
    <submittedName>
        <fullName evidence="2">Uncharacterized protein</fullName>
    </submittedName>
</protein>
<dbReference type="AlphaFoldDB" id="A0A7J0D3G3"/>
<evidence type="ECO:0000313" key="3">
    <source>
        <dbReference type="Proteomes" id="UP000498740"/>
    </source>
</evidence>
<reference evidence="2 3" key="1">
    <citation type="submission" date="2020-05" db="EMBL/GenBank/DDBJ databases">
        <title>Whole genome shotgun sequence of Streptomyces microflavus NBRC 13062.</title>
        <authorList>
            <person name="Komaki H."/>
            <person name="Tamura T."/>
        </authorList>
    </citation>
    <scope>NUCLEOTIDE SEQUENCE [LARGE SCALE GENOMIC DNA]</scope>
    <source>
        <strain evidence="2 3">NBRC 13062</strain>
    </source>
</reference>
<keyword evidence="1" id="KW-0812">Transmembrane</keyword>
<keyword evidence="1" id="KW-0472">Membrane</keyword>
<feature type="transmembrane region" description="Helical" evidence="1">
    <location>
        <begin position="56"/>
        <end position="82"/>
    </location>
</feature>